<evidence type="ECO:0000259" key="6">
    <source>
        <dbReference type="PROSITE" id="PS50109"/>
    </source>
</evidence>
<dbReference type="GO" id="GO:0016301">
    <property type="term" value="F:kinase activity"/>
    <property type="evidence" value="ECO:0007669"/>
    <property type="project" value="UniProtKB-KW"/>
</dbReference>
<protein>
    <recommendedName>
        <fullName evidence="6">Histidine kinase domain-containing protein</fullName>
    </recommendedName>
</protein>
<evidence type="ECO:0000256" key="3">
    <source>
        <dbReference type="ARBA" id="ARBA00022777"/>
    </source>
</evidence>
<sequence length="721" mass="83725">MEELQYIIEDSTIAEVLGVQNFTNPEAAILELVKNAFDAQARKLDIIFKENEIIVKDDGIGMNYDDIKKHWMHIGKSNKFYEVLDRENKKRILAGSKGVGRFALSRLGTNIELSSQKDKSSDKSVLWTTNWNHSNLYEGKTLNKSGTKISIKGLRDKWNKASIEQLRKYLCRTYNDNLMKILITSQYNEKPQLVLRYFDKPQLGYNCTSILEFNYNSESSSLECIFKSDEFKNEANKYISDINLFDFTKNLDCIKELKDNKKLSLSKDELVEALKTLGNFSAEFYFSLKEPNLKDVEKFLYKHSFLTGRYESGVILYRNSFSISSYDGTKDWLGLGKRTRLSPAAATHPTGSWRIRENQLAGKVEIDKLTNQMLKDLSNRQGLDENIYFKTFLEIIDKGLAEYERYRQKIIRGINKKNKFVETEEKKIVEKVIQKPTIVRQMTNDQLSLFVSEIKDYKDENLNIKKEIHNTEERYKYDVRILNVLATSGLKATAIAHEMHNDRNSIAQNYENIVEAMKDYDIWEYVNEKEKTKYAFSNIPELLNKNKRINVKLVSFMDTMLEEVEKSNFVAEKHNIYEVLENIKNVWERDYAWVQINLENVLSSISFVFPEDSLKVIFDNLILNSIQHNEDKNHLKIDIKISFANGMLEIFYMDDGRGLAEKYLEDPMKILEVHETSRKQGHGLGMWIVNNTITMSGGEILNIDGHNGFVIFFTFGGSMNG</sequence>
<dbReference type="HOGENOM" id="CLU_012281_1_0_9"/>
<dbReference type="Pfam" id="PF13589">
    <property type="entry name" value="HATPase_c_3"/>
    <property type="match status" value="1"/>
</dbReference>
<dbReference type="AlphaFoldDB" id="A0A0E3WGC9"/>
<evidence type="ECO:0000256" key="1">
    <source>
        <dbReference type="ARBA" id="ARBA00022679"/>
    </source>
</evidence>
<organism evidence="7 8">
    <name type="scientific">Paenibacillus riograndensis SBR5</name>
    <dbReference type="NCBI Taxonomy" id="1073571"/>
    <lineage>
        <taxon>Bacteria</taxon>
        <taxon>Bacillati</taxon>
        <taxon>Bacillota</taxon>
        <taxon>Bacilli</taxon>
        <taxon>Bacillales</taxon>
        <taxon>Paenibacillaceae</taxon>
        <taxon>Paenibacillus</taxon>
        <taxon>Paenibacillus sonchi group</taxon>
    </lineage>
</organism>
<dbReference type="Pfam" id="PF02518">
    <property type="entry name" value="HATPase_c"/>
    <property type="match status" value="1"/>
</dbReference>
<dbReference type="GO" id="GO:0005524">
    <property type="term" value="F:ATP binding"/>
    <property type="evidence" value="ECO:0007669"/>
    <property type="project" value="UniProtKB-KW"/>
</dbReference>
<evidence type="ECO:0000313" key="8">
    <source>
        <dbReference type="Proteomes" id="UP000033163"/>
    </source>
</evidence>
<accession>A0A0E3WGC9</accession>
<keyword evidence="3" id="KW-0418">Kinase</keyword>
<dbReference type="SMART" id="SM00387">
    <property type="entry name" value="HATPase_c"/>
    <property type="match status" value="1"/>
</dbReference>
<reference evidence="8" key="1">
    <citation type="submission" date="2015-03" db="EMBL/GenBank/DDBJ databases">
        <authorList>
            <person name="Wibberg D."/>
        </authorList>
    </citation>
    <scope>NUCLEOTIDE SEQUENCE [LARGE SCALE GENOMIC DNA]</scope>
</reference>
<feature type="domain" description="Histidine kinase" evidence="6">
    <location>
        <begin position="494"/>
        <end position="700"/>
    </location>
</feature>
<dbReference type="PATRIC" id="fig|1073571.4.peg.922"/>
<dbReference type="InterPro" id="IPR005467">
    <property type="entry name" value="His_kinase_dom"/>
</dbReference>
<keyword evidence="4" id="KW-0067">ATP-binding</keyword>
<keyword evidence="5" id="KW-0902">Two-component regulatory system</keyword>
<evidence type="ECO:0000256" key="4">
    <source>
        <dbReference type="ARBA" id="ARBA00022840"/>
    </source>
</evidence>
<dbReference type="Gene3D" id="3.30.565.10">
    <property type="entry name" value="Histidine kinase-like ATPase, C-terminal domain"/>
    <property type="match status" value="2"/>
</dbReference>
<name>A0A0E3WGC9_9BACL</name>
<evidence type="ECO:0000313" key="7">
    <source>
        <dbReference type="EMBL" id="CQR52555.1"/>
    </source>
</evidence>
<dbReference type="InterPro" id="IPR036890">
    <property type="entry name" value="HATPase_C_sf"/>
</dbReference>
<keyword evidence="2" id="KW-0547">Nucleotide-binding</keyword>
<dbReference type="PROSITE" id="PS50109">
    <property type="entry name" value="HIS_KIN"/>
    <property type="match status" value="1"/>
</dbReference>
<dbReference type="Proteomes" id="UP000033163">
    <property type="component" value="Chromosome I"/>
</dbReference>
<gene>
    <name evidence="7" type="ORF">PRIO_0884</name>
</gene>
<dbReference type="GO" id="GO:0000160">
    <property type="term" value="P:phosphorelay signal transduction system"/>
    <property type="evidence" value="ECO:0007669"/>
    <property type="project" value="UniProtKB-KW"/>
</dbReference>
<proteinExistence type="predicted"/>
<dbReference type="KEGG" id="pri:PRIO_0884"/>
<evidence type="ECO:0000256" key="2">
    <source>
        <dbReference type="ARBA" id="ARBA00022741"/>
    </source>
</evidence>
<dbReference type="EMBL" id="LN831776">
    <property type="protein sequence ID" value="CQR52555.1"/>
    <property type="molecule type" value="Genomic_DNA"/>
</dbReference>
<keyword evidence="1" id="KW-0808">Transferase</keyword>
<dbReference type="SUPFAM" id="SSF55874">
    <property type="entry name" value="ATPase domain of HSP90 chaperone/DNA topoisomerase II/histidine kinase"/>
    <property type="match status" value="2"/>
</dbReference>
<dbReference type="RefSeq" id="WP_046501222.1">
    <property type="nucleotide sequence ID" value="NZ_LN831776.1"/>
</dbReference>
<dbReference type="InterPro" id="IPR003594">
    <property type="entry name" value="HATPase_dom"/>
</dbReference>
<evidence type="ECO:0000256" key="5">
    <source>
        <dbReference type="ARBA" id="ARBA00023012"/>
    </source>
</evidence>